<evidence type="ECO:0000256" key="4">
    <source>
        <dbReference type="PROSITE-ProRule" id="PRU00182"/>
    </source>
</evidence>
<accession>A0A7X5KMF6</accession>
<reference evidence="7 8" key="1">
    <citation type="submission" date="2020-01" db="EMBL/GenBank/DDBJ databases">
        <title>Anaeroalcalibacter tamaniensis gen. nov., sp. nov., moderately halophilic strictly anaerobic fermenter bacterium from mud volcano of Taman peninsula.</title>
        <authorList>
            <person name="Frolova A."/>
            <person name="Merkel A.Y."/>
            <person name="Slobodkin A.I."/>
        </authorList>
    </citation>
    <scope>NUCLEOTIDE SEQUENCE [LARGE SCALE GENOMIC DNA]</scope>
    <source>
        <strain evidence="7 8">F-3ap</strain>
    </source>
</reference>
<evidence type="ECO:0000313" key="7">
    <source>
        <dbReference type="EMBL" id="NDL66899.1"/>
    </source>
</evidence>
<dbReference type="FunFam" id="3.30.70.1560:FF:000001">
    <property type="entry name" value="Pseudouridine synthase"/>
    <property type="match status" value="1"/>
</dbReference>
<protein>
    <recommendedName>
        <fullName evidence="5">Pseudouridine synthase</fullName>
        <ecNumber evidence="5">5.4.99.-</ecNumber>
    </recommendedName>
</protein>
<dbReference type="PROSITE" id="PS50889">
    <property type="entry name" value="S4"/>
    <property type="match status" value="1"/>
</dbReference>
<dbReference type="AlphaFoldDB" id="A0A7X5KMF6"/>
<dbReference type="InterPro" id="IPR002942">
    <property type="entry name" value="S4_RNA-bd"/>
</dbReference>
<keyword evidence="8" id="KW-1185">Reference proteome</keyword>
<dbReference type="EC" id="5.4.99.-" evidence="5"/>
<dbReference type="GO" id="GO:0003723">
    <property type="term" value="F:RNA binding"/>
    <property type="evidence" value="ECO:0007669"/>
    <property type="project" value="UniProtKB-KW"/>
</dbReference>
<dbReference type="SMART" id="SM00363">
    <property type="entry name" value="S4"/>
    <property type="match status" value="1"/>
</dbReference>
<evidence type="ECO:0000259" key="6">
    <source>
        <dbReference type="SMART" id="SM00363"/>
    </source>
</evidence>
<dbReference type="CDD" id="cd02553">
    <property type="entry name" value="PseudoU_synth_RsuA"/>
    <property type="match status" value="1"/>
</dbReference>
<dbReference type="SUPFAM" id="SSF55120">
    <property type="entry name" value="Pseudouridine synthase"/>
    <property type="match status" value="1"/>
</dbReference>
<dbReference type="InterPro" id="IPR020103">
    <property type="entry name" value="PsdUridine_synth_cat_dom_sf"/>
</dbReference>
<organism evidence="7 8">
    <name type="scientific">Anaerotalea alkaliphila</name>
    <dbReference type="NCBI Taxonomy" id="2662126"/>
    <lineage>
        <taxon>Bacteria</taxon>
        <taxon>Bacillati</taxon>
        <taxon>Bacillota</taxon>
        <taxon>Clostridia</taxon>
        <taxon>Eubacteriales</taxon>
        <taxon>Anaerotalea</taxon>
    </lineage>
</organism>
<evidence type="ECO:0000256" key="1">
    <source>
        <dbReference type="ARBA" id="ARBA00008348"/>
    </source>
</evidence>
<dbReference type="InterPro" id="IPR036986">
    <property type="entry name" value="S4_RNA-bd_sf"/>
</dbReference>
<dbReference type="Gene3D" id="3.10.290.10">
    <property type="entry name" value="RNA-binding S4 domain"/>
    <property type="match status" value="1"/>
</dbReference>
<keyword evidence="2 4" id="KW-0694">RNA-binding</keyword>
<feature type="domain" description="RNA-binding S4" evidence="6">
    <location>
        <begin position="5"/>
        <end position="63"/>
    </location>
</feature>
<dbReference type="InterPro" id="IPR050343">
    <property type="entry name" value="RsuA_PseudoU_synthase"/>
</dbReference>
<evidence type="ECO:0000256" key="2">
    <source>
        <dbReference type="ARBA" id="ARBA00022884"/>
    </source>
</evidence>
<name>A0A7X5KMF6_9FIRM</name>
<dbReference type="InterPro" id="IPR020094">
    <property type="entry name" value="TruA/RsuA/RluB/E/F_N"/>
</dbReference>
<evidence type="ECO:0000256" key="5">
    <source>
        <dbReference type="RuleBase" id="RU003887"/>
    </source>
</evidence>
<dbReference type="CDD" id="cd00165">
    <property type="entry name" value="S4"/>
    <property type="match status" value="1"/>
</dbReference>
<dbReference type="GO" id="GO:0005829">
    <property type="term" value="C:cytosol"/>
    <property type="evidence" value="ECO:0007669"/>
    <property type="project" value="UniProtKB-ARBA"/>
</dbReference>
<dbReference type="NCBIfam" id="TIGR00093">
    <property type="entry name" value="pseudouridine synthase"/>
    <property type="match status" value="1"/>
</dbReference>
<dbReference type="Gene3D" id="3.30.70.1560">
    <property type="entry name" value="Alpha-L RNA-binding motif"/>
    <property type="match status" value="1"/>
</dbReference>
<dbReference type="PROSITE" id="PS01149">
    <property type="entry name" value="PSI_RSU"/>
    <property type="match status" value="1"/>
</dbReference>
<dbReference type="PANTHER" id="PTHR47683">
    <property type="entry name" value="PSEUDOURIDINE SYNTHASE FAMILY PROTEIN-RELATED"/>
    <property type="match status" value="1"/>
</dbReference>
<dbReference type="InterPro" id="IPR006145">
    <property type="entry name" value="PsdUridine_synth_RsuA/RluA"/>
</dbReference>
<dbReference type="GO" id="GO:0120159">
    <property type="term" value="F:rRNA pseudouridine synthase activity"/>
    <property type="evidence" value="ECO:0007669"/>
    <property type="project" value="UniProtKB-ARBA"/>
</dbReference>
<comment type="similarity">
    <text evidence="1 5">Belongs to the pseudouridine synthase RsuA family.</text>
</comment>
<dbReference type="Pfam" id="PF00849">
    <property type="entry name" value="PseudoU_synth_2"/>
    <property type="match status" value="1"/>
</dbReference>
<sequence length="240" mass="26906">MSDSMRLDKFLSNMGVGTRSEVKKYIGWGRITVNGKVVRQPEHKVNPHADQVAYKREVIPYEKNIYLMMNKPQGVISATADDKEQTVLDLVKEIRKKDLFPVGRLDKDTEGLLVLTNDGPLGHALLSPRHHVPKGYRARIQGQPTQETVEKFKAGVVLEDGYKTLPAELTVLASGPVSEIHVVVVEGKYHQIKRMFEAVGMQVLHLQRVSMGGLRLDPNLPPGSYRPLTPEEVIQLQQQS</sequence>
<gene>
    <name evidence="7" type="ORF">GXN74_03945</name>
</gene>
<dbReference type="InterPro" id="IPR042092">
    <property type="entry name" value="PsdUridine_s_RsuA/RluB/E/F_cat"/>
</dbReference>
<dbReference type="Gene3D" id="3.30.70.580">
    <property type="entry name" value="Pseudouridine synthase I, catalytic domain, N-terminal subdomain"/>
    <property type="match status" value="1"/>
</dbReference>
<dbReference type="InterPro" id="IPR018496">
    <property type="entry name" value="PsdUridine_synth_RsuA/RluB_CS"/>
</dbReference>
<proteinExistence type="inferred from homology"/>
<dbReference type="EMBL" id="JAAEEH010000007">
    <property type="protein sequence ID" value="NDL66899.1"/>
    <property type="molecule type" value="Genomic_DNA"/>
</dbReference>
<dbReference type="Proteomes" id="UP000461585">
    <property type="component" value="Unassembled WGS sequence"/>
</dbReference>
<dbReference type="RefSeq" id="WP_162369626.1">
    <property type="nucleotide sequence ID" value="NZ_JAAEEH010000007.1"/>
</dbReference>
<dbReference type="SUPFAM" id="SSF55174">
    <property type="entry name" value="Alpha-L RNA-binding motif"/>
    <property type="match status" value="1"/>
</dbReference>
<comment type="caution">
    <text evidence="7">The sequence shown here is derived from an EMBL/GenBank/DDBJ whole genome shotgun (WGS) entry which is preliminary data.</text>
</comment>
<evidence type="ECO:0000313" key="8">
    <source>
        <dbReference type="Proteomes" id="UP000461585"/>
    </source>
</evidence>
<dbReference type="PANTHER" id="PTHR47683:SF4">
    <property type="entry name" value="PSEUDOURIDINE SYNTHASE"/>
    <property type="match status" value="1"/>
</dbReference>
<dbReference type="FunFam" id="3.10.290.10:FF:000003">
    <property type="entry name" value="Pseudouridine synthase"/>
    <property type="match status" value="1"/>
</dbReference>
<keyword evidence="3 5" id="KW-0413">Isomerase</keyword>
<evidence type="ECO:0000256" key="3">
    <source>
        <dbReference type="ARBA" id="ARBA00023235"/>
    </source>
</evidence>
<dbReference type="GO" id="GO:0000455">
    <property type="term" value="P:enzyme-directed rRNA pseudouridine synthesis"/>
    <property type="evidence" value="ECO:0007669"/>
    <property type="project" value="UniProtKB-ARBA"/>
</dbReference>
<dbReference type="InterPro" id="IPR000748">
    <property type="entry name" value="PsdUridine_synth_RsuA/RluB/E/F"/>
</dbReference>
<dbReference type="Pfam" id="PF01479">
    <property type="entry name" value="S4"/>
    <property type="match status" value="1"/>
</dbReference>